<evidence type="ECO:0000313" key="3">
    <source>
        <dbReference type="Proteomes" id="UP000650467"/>
    </source>
</evidence>
<organism evidence="2 3">
    <name type="scientific">Chlamydomonas incerta</name>
    <dbReference type="NCBI Taxonomy" id="51695"/>
    <lineage>
        <taxon>Eukaryota</taxon>
        <taxon>Viridiplantae</taxon>
        <taxon>Chlorophyta</taxon>
        <taxon>core chlorophytes</taxon>
        <taxon>Chlorophyceae</taxon>
        <taxon>CS clade</taxon>
        <taxon>Chlamydomonadales</taxon>
        <taxon>Chlamydomonadaceae</taxon>
        <taxon>Chlamydomonas</taxon>
    </lineage>
</organism>
<protein>
    <submittedName>
        <fullName evidence="2">Uncharacterized protein</fullName>
    </submittedName>
</protein>
<evidence type="ECO:0000313" key="2">
    <source>
        <dbReference type="EMBL" id="KAG2441618.1"/>
    </source>
</evidence>
<dbReference type="EMBL" id="JAEHOC010000005">
    <property type="protein sequence ID" value="KAG2441618.1"/>
    <property type="molecule type" value="Genomic_DNA"/>
</dbReference>
<sequence>MRVPVLDKVKEARKATIESKPDILGVRGPVWNETVALNPGKHHGKFSHTLLSNTLTPELLNSTDLRKLTGTTAARGDPNAATLDRSLSPAAGGTGGWNTSTTLPSSNDRQRQLDAGLTASLAATARRRGSPTPHYVDPVARQTAYSETIRAIKANSGADMGELTARYGPDGAEAMAAILAMPAKEVRPRIRTSRADLDAVAALDAFSAGREEAEEEEQGEAVPLSSPMPGADR</sequence>
<accession>A0A835TE16</accession>
<feature type="region of interest" description="Disordered" evidence="1">
    <location>
        <begin position="70"/>
        <end position="108"/>
    </location>
</feature>
<feature type="region of interest" description="Disordered" evidence="1">
    <location>
        <begin position="208"/>
        <end position="233"/>
    </location>
</feature>
<evidence type="ECO:0000256" key="1">
    <source>
        <dbReference type="SAM" id="MobiDB-lite"/>
    </source>
</evidence>
<dbReference type="OrthoDB" id="523110at2759"/>
<gene>
    <name evidence="2" type="ORF">HXX76_003238</name>
</gene>
<proteinExistence type="predicted"/>
<name>A0A835TE16_CHLIN</name>
<keyword evidence="3" id="KW-1185">Reference proteome</keyword>
<comment type="caution">
    <text evidence="2">The sequence shown here is derived from an EMBL/GenBank/DDBJ whole genome shotgun (WGS) entry which is preliminary data.</text>
</comment>
<reference evidence="2" key="1">
    <citation type="journal article" date="2020" name="bioRxiv">
        <title>Comparative genomics of Chlamydomonas.</title>
        <authorList>
            <person name="Craig R.J."/>
            <person name="Hasan A.R."/>
            <person name="Ness R.W."/>
            <person name="Keightley P.D."/>
        </authorList>
    </citation>
    <scope>NUCLEOTIDE SEQUENCE</scope>
    <source>
        <strain evidence="2">SAG 7.73</strain>
    </source>
</reference>
<feature type="compositionally biased region" description="Polar residues" evidence="1">
    <location>
        <begin position="97"/>
        <end position="107"/>
    </location>
</feature>
<dbReference type="AlphaFoldDB" id="A0A835TE16"/>
<dbReference type="Proteomes" id="UP000650467">
    <property type="component" value="Unassembled WGS sequence"/>
</dbReference>